<dbReference type="OrthoDB" id="9808735at2"/>
<dbReference type="InterPro" id="IPR036873">
    <property type="entry name" value="Rhodanese-like_dom_sf"/>
</dbReference>
<dbReference type="Proteomes" id="UP000297890">
    <property type="component" value="Unassembled WGS sequence"/>
</dbReference>
<dbReference type="Gene3D" id="3.40.250.10">
    <property type="entry name" value="Rhodanese-like domain"/>
    <property type="match status" value="1"/>
</dbReference>
<dbReference type="CDD" id="cd00158">
    <property type="entry name" value="RHOD"/>
    <property type="match status" value="1"/>
</dbReference>
<name>A0A4Z0FC41_9GAMM</name>
<evidence type="ECO:0000256" key="1">
    <source>
        <dbReference type="SAM" id="Phobius"/>
    </source>
</evidence>
<comment type="caution">
    <text evidence="3">The sequence shown here is derived from an EMBL/GenBank/DDBJ whole genome shotgun (WGS) entry which is preliminary data.</text>
</comment>
<dbReference type="SMART" id="SM00450">
    <property type="entry name" value="RHOD"/>
    <property type="match status" value="1"/>
</dbReference>
<reference evidence="3 4" key="1">
    <citation type="journal article" date="2019" name="ISME J.">
        <title>Candidatus Macondimonas diazotrophica, a novel gammaproteobacterial genus dominating crude-oil-contaminated coastal sediments.</title>
        <authorList>
            <person name="Karthikeyan S."/>
            <person name="Konstantinidis K."/>
        </authorList>
    </citation>
    <scope>NUCLEOTIDE SEQUENCE [LARGE SCALE GENOMIC DNA]</scope>
    <source>
        <strain evidence="3 4">KTK01</strain>
    </source>
</reference>
<dbReference type="PANTHER" id="PTHR43031">
    <property type="entry name" value="FAD-DEPENDENT OXIDOREDUCTASE"/>
    <property type="match status" value="1"/>
</dbReference>
<dbReference type="RefSeq" id="WP_135280448.1">
    <property type="nucleotide sequence ID" value="NZ_SRIO01000001.1"/>
</dbReference>
<dbReference type="EMBL" id="SRIO01000001">
    <property type="protein sequence ID" value="TFZ84088.1"/>
    <property type="molecule type" value="Genomic_DNA"/>
</dbReference>
<sequence length="140" mass="15295">MSIMSFIIAHPVLFGALGLVLIAIVVMEIQRARRVGGGVDPATAVQMINREDAWVLDVRDSGTFKQGHIVEAKNIPEARLDESLASLEPQKDRPVIVCCEAGIRAASVVTRLSQAGFSRPVLLRGGLRAWREAELPLEKR</sequence>
<keyword evidence="1" id="KW-0472">Membrane</keyword>
<dbReference type="InterPro" id="IPR001763">
    <property type="entry name" value="Rhodanese-like_dom"/>
</dbReference>
<dbReference type="SUPFAM" id="SSF52821">
    <property type="entry name" value="Rhodanese/Cell cycle control phosphatase"/>
    <property type="match status" value="1"/>
</dbReference>
<accession>A0A4Z0FC41</accession>
<dbReference type="PROSITE" id="PS50206">
    <property type="entry name" value="RHODANESE_3"/>
    <property type="match status" value="1"/>
</dbReference>
<feature type="transmembrane region" description="Helical" evidence="1">
    <location>
        <begin position="6"/>
        <end position="26"/>
    </location>
</feature>
<gene>
    <name evidence="3" type="ORF">E4680_00670</name>
</gene>
<dbReference type="AlphaFoldDB" id="A0A4Z0FC41"/>
<organism evidence="3 4">
    <name type="scientific">Candidatus Macondimonas diazotrophica</name>
    <dbReference type="NCBI Taxonomy" id="2305248"/>
    <lineage>
        <taxon>Bacteria</taxon>
        <taxon>Pseudomonadati</taxon>
        <taxon>Pseudomonadota</taxon>
        <taxon>Gammaproteobacteria</taxon>
        <taxon>Chromatiales</taxon>
        <taxon>Ectothiorhodospiraceae</taxon>
        <taxon>Candidatus Macondimonas</taxon>
    </lineage>
</organism>
<dbReference type="PANTHER" id="PTHR43031:SF18">
    <property type="entry name" value="RHODANESE-RELATED SULFURTRANSFERASES"/>
    <property type="match status" value="1"/>
</dbReference>
<keyword evidence="1" id="KW-1133">Transmembrane helix</keyword>
<evidence type="ECO:0000313" key="4">
    <source>
        <dbReference type="Proteomes" id="UP000297890"/>
    </source>
</evidence>
<keyword evidence="4" id="KW-1185">Reference proteome</keyword>
<protein>
    <submittedName>
        <fullName evidence="3">Rhodanese-like domain-containing protein</fullName>
    </submittedName>
</protein>
<dbReference type="Pfam" id="PF00581">
    <property type="entry name" value="Rhodanese"/>
    <property type="match status" value="1"/>
</dbReference>
<feature type="domain" description="Rhodanese" evidence="2">
    <location>
        <begin position="49"/>
        <end position="139"/>
    </location>
</feature>
<dbReference type="InterPro" id="IPR050229">
    <property type="entry name" value="GlpE_sulfurtransferase"/>
</dbReference>
<evidence type="ECO:0000259" key="2">
    <source>
        <dbReference type="PROSITE" id="PS50206"/>
    </source>
</evidence>
<evidence type="ECO:0000313" key="3">
    <source>
        <dbReference type="EMBL" id="TFZ84088.1"/>
    </source>
</evidence>
<keyword evidence="1" id="KW-0812">Transmembrane</keyword>
<proteinExistence type="predicted"/>